<dbReference type="AlphaFoldDB" id="A0A502GK31"/>
<protein>
    <recommendedName>
        <fullName evidence="4">Toxic anion resistance protein</fullName>
    </recommendedName>
</protein>
<sequence>MSSNTSGAPAPAPLGWDERSAAALETMAYIASTPAGTGGLLAAGGSLDLARLAQQSMARVLGLSAGGDPRRALARLAEVFPETTERGESAIGYRPLGAQPVEGPAGALVAGAQAVFVQQAQDLRQGINALLDRLEPVVTDPDEEAIESLVAAYRRTLDMVVEEYGREGGGAPDRIELGAAHLGKLRGALERALGLSEAFDPDRLDLALLEKEGVGETMRMLQSQTDQLTQDLRHRYVDNVLGGVGTLFARLTWTVRAIAPSVAQARTEFDALRIDEADRLLITLNSSKTMNAELLLRWCESAAAGWTQAMAEGRRISIGLVRAEAERLAETLDALRRRVAGLPGGGRIAAALQELGEHVAAVAELAQGIEDKGSGAGTGRAAPGQRHGAPPPGGAAARAAASARPVVPARGKAGGRPPPGAGNGHPDPRVASSSSEPPAGGTTP</sequence>
<dbReference type="OrthoDB" id="9792695at2"/>
<feature type="region of interest" description="Disordered" evidence="1">
    <location>
        <begin position="371"/>
        <end position="444"/>
    </location>
</feature>
<feature type="compositionally biased region" description="Low complexity" evidence="1">
    <location>
        <begin position="379"/>
        <end position="411"/>
    </location>
</feature>
<reference evidence="2 3" key="1">
    <citation type="journal article" date="2019" name="Environ. Microbiol.">
        <title>Species interactions and distinct microbial communities in high Arctic permafrost affected cryosols are associated with the CH4 and CO2 gas fluxes.</title>
        <authorList>
            <person name="Altshuler I."/>
            <person name="Hamel J."/>
            <person name="Turney S."/>
            <person name="Magnuson E."/>
            <person name="Levesque R."/>
            <person name="Greer C."/>
            <person name="Whyte L.G."/>
        </authorList>
    </citation>
    <scope>NUCLEOTIDE SEQUENCE [LARGE SCALE GENOMIC DNA]</scope>
    <source>
        <strain evidence="2 3">S9.3B</strain>
    </source>
</reference>
<evidence type="ECO:0008006" key="4">
    <source>
        <dbReference type="Google" id="ProtNLM"/>
    </source>
</evidence>
<name>A0A502GK31_9PROT</name>
<accession>A0A502GK31</accession>
<comment type="caution">
    <text evidence="2">The sequence shown here is derived from an EMBL/GenBank/DDBJ whole genome shotgun (WGS) entry which is preliminary data.</text>
</comment>
<evidence type="ECO:0000256" key="1">
    <source>
        <dbReference type="SAM" id="MobiDB-lite"/>
    </source>
</evidence>
<evidence type="ECO:0000313" key="2">
    <source>
        <dbReference type="EMBL" id="TPG61346.1"/>
    </source>
</evidence>
<dbReference type="RefSeq" id="WP_140881074.1">
    <property type="nucleotide sequence ID" value="NZ_RCZP01000001.1"/>
</dbReference>
<feature type="compositionally biased region" description="Polar residues" evidence="1">
    <location>
        <begin position="431"/>
        <end position="444"/>
    </location>
</feature>
<organism evidence="2 3">
    <name type="scientific">Muricoccus nepalensis</name>
    <dbReference type="NCBI Taxonomy" id="1854500"/>
    <lineage>
        <taxon>Bacteria</taxon>
        <taxon>Pseudomonadati</taxon>
        <taxon>Pseudomonadota</taxon>
        <taxon>Alphaproteobacteria</taxon>
        <taxon>Acetobacterales</taxon>
        <taxon>Roseomonadaceae</taxon>
        <taxon>Muricoccus</taxon>
    </lineage>
</organism>
<proteinExistence type="predicted"/>
<dbReference type="EMBL" id="RCZP01000001">
    <property type="protein sequence ID" value="TPG61346.1"/>
    <property type="molecule type" value="Genomic_DNA"/>
</dbReference>
<gene>
    <name evidence="2" type="ORF">EAH89_02005</name>
</gene>
<dbReference type="Proteomes" id="UP000317078">
    <property type="component" value="Unassembled WGS sequence"/>
</dbReference>
<evidence type="ECO:0000313" key="3">
    <source>
        <dbReference type="Proteomes" id="UP000317078"/>
    </source>
</evidence>
<keyword evidence="3" id="KW-1185">Reference proteome</keyword>